<dbReference type="PANTHER" id="PTHR43849:SF2">
    <property type="entry name" value="BLL3936 PROTEIN"/>
    <property type="match status" value="1"/>
</dbReference>
<feature type="transmembrane region" description="Helical" evidence="1">
    <location>
        <begin position="572"/>
        <end position="594"/>
    </location>
</feature>
<name>A0A0F0GJI5_LENAE</name>
<gene>
    <name evidence="3" type="ORF">UK23_38800</name>
</gene>
<keyword evidence="1" id="KW-0812">Transmembrane</keyword>
<feature type="transmembrane region" description="Helical" evidence="1">
    <location>
        <begin position="304"/>
        <end position="326"/>
    </location>
</feature>
<keyword evidence="4" id="KW-1185">Reference proteome</keyword>
<feature type="transmembrane region" description="Helical" evidence="1">
    <location>
        <begin position="503"/>
        <end position="527"/>
    </location>
</feature>
<evidence type="ECO:0000313" key="3">
    <source>
        <dbReference type="EMBL" id="KJK42077.1"/>
    </source>
</evidence>
<evidence type="ECO:0000313" key="4">
    <source>
        <dbReference type="Proteomes" id="UP000033393"/>
    </source>
</evidence>
<feature type="transmembrane region" description="Helical" evidence="1">
    <location>
        <begin position="411"/>
        <end position="432"/>
    </location>
</feature>
<feature type="transmembrane region" description="Helical" evidence="1">
    <location>
        <begin position="235"/>
        <end position="261"/>
    </location>
</feature>
<feature type="domain" description="TRAP C4-dicarboxylate transport system permease DctM subunit" evidence="2">
    <location>
        <begin position="122"/>
        <end position="550"/>
    </location>
</feature>
<dbReference type="PATRIC" id="fig|68170.10.peg.461"/>
<feature type="transmembrane region" description="Helical" evidence="1">
    <location>
        <begin position="110"/>
        <end position="127"/>
    </location>
</feature>
<feature type="transmembrane region" description="Helical" evidence="1">
    <location>
        <begin position="375"/>
        <end position="391"/>
    </location>
</feature>
<proteinExistence type="predicted"/>
<dbReference type="Proteomes" id="UP000033393">
    <property type="component" value="Unassembled WGS sequence"/>
</dbReference>
<accession>A0A0F0GJI5</accession>
<dbReference type="InterPro" id="IPR011853">
    <property type="entry name" value="TRAP_DctM-Dct_fused"/>
</dbReference>
<dbReference type="AlphaFoldDB" id="A0A0F0GJI5"/>
<feature type="transmembrane region" description="Helical" evidence="1">
    <location>
        <begin position="452"/>
        <end position="473"/>
    </location>
</feature>
<feature type="transmembrane region" description="Helical" evidence="1">
    <location>
        <begin position="80"/>
        <end position="98"/>
    </location>
</feature>
<feature type="transmembrane region" description="Helical" evidence="1">
    <location>
        <begin position="547"/>
        <end position="565"/>
    </location>
</feature>
<comment type="caution">
    <text evidence="3">The sequence shown here is derived from an EMBL/GenBank/DDBJ whole genome shotgun (WGS) entry which is preliminary data.</text>
</comment>
<dbReference type="InterPro" id="IPR010656">
    <property type="entry name" value="DctM"/>
</dbReference>
<organism evidence="3 4">
    <name type="scientific">Lentzea aerocolonigenes</name>
    <name type="common">Lechevalieria aerocolonigenes</name>
    <name type="synonym">Saccharothrix aerocolonigenes</name>
    <dbReference type="NCBI Taxonomy" id="68170"/>
    <lineage>
        <taxon>Bacteria</taxon>
        <taxon>Bacillati</taxon>
        <taxon>Actinomycetota</taxon>
        <taxon>Actinomycetes</taxon>
        <taxon>Pseudonocardiales</taxon>
        <taxon>Pseudonocardiaceae</taxon>
        <taxon>Lentzea</taxon>
    </lineage>
</organism>
<reference evidence="3 4" key="1">
    <citation type="submission" date="2015-02" db="EMBL/GenBank/DDBJ databases">
        <authorList>
            <person name="Ju K.-S."/>
            <person name="Doroghazi J.R."/>
            <person name="Metcalf W."/>
        </authorList>
    </citation>
    <scope>NUCLEOTIDE SEQUENCE [LARGE SCALE GENOMIC DNA]</scope>
    <source>
        <strain evidence="3 4">NRRL B-16140</strain>
    </source>
</reference>
<feature type="transmembrane region" description="Helical" evidence="1">
    <location>
        <begin position="29"/>
        <end position="49"/>
    </location>
</feature>
<evidence type="ECO:0000259" key="2">
    <source>
        <dbReference type="Pfam" id="PF06808"/>
    </source>
</evidence>
<evidence type="ECO:0000256" key="1">
    <source>
        <dbReference type="SAM" id="Phobius"/>
    </source>
</evidence>
<dbReference type="EMBL" id="JYJG01000372">
    <property type="protein sequence ID" value="KJK42077.1"/>
    <property type="molecule type" value="Genomic_DNA"/>
</dbReference>
<dbReference type="NCBIfam" id="TIGR02123">
    <property type="entry name" value="TRAP_fused"/>
    <property type="match status" value="1"/>
</dbReference>
<dbReference type="Pfam" id="PF06808">
    <property type="entry name" value="DctM"/>
    <property type="match status" value="1"/>
</dbReference>
<sequence>MANPDLARIVAEHDEEMPSRPLSPRWERALWIAGLLIALLVLKQVFFPFAKGSQYYLIIFLAVTLPLVFLSYGRGHTPPWWDWVLALLTFVVGAYPLFGGFDEFLNRQGQLTTLDVIAGAVLLVLILEACRRTTGWVLPVVCLAFIAYAYYGGFLPPSWSISHSGVDFSQIINGFFNDASGFYGTPLDVAATYIVLFTIYGAVLNASGAGKFFVDVSFAAFRKSRTAPGRTAATAGFLLGTVSGSGTATTVSLGAVTWPMLQKAGYPKENAGGLLAASGIGAILSPPTLGAAAFIIAEYLQVSYLSVLIWAIIPTLLYYLGIALAVEADARRFGAQPVDVDAPRFWDVLKLGWYHFLSLGIIIVFLALDIPVYRAVVYATGVAALFALINHRRDWFRLIADALSVGVRSAFPVIAVCAAAGVVTSTITKTGLGQALAGSLVDLASAVSSEPVVVLMLTAVLAAIAVSVLGLAVPVTASFIISWVVIGPALITLGVEPAETAMFIFYYAVLSEVTPPTALAAVAAAALTGGDVMKTMWQTWKYTLPAFLVPLAFVLTDNGAGLLLRGPLLDSVWTFGASALGVAALAVLTGGWLFGPARWPERVLCAPAALFLLYLQPLTIAIGAGFLVVAVAVHLVTRGRVRDAA</sequence>
<feature type="transmembrane region" description="Helical" evidence="1">
    <location>
        <begin position="134"/>
        <end position="151"/>
    </location>
</feature>
<feature type="transmembrane region" description="Helical" evidence="1">
    <location>
        <begin position="351"/>
        <end position="368"/>
    </location>
</feature>
<keyword evidence="1" id="KW-0472">Membrane</keyword>
<dbReference type="eggNOG" id="COG4666">
    <property type="taxonomic scope" value="Bacteria"/>
</dbReference>
<dbReference type="PANTHER" id="PTHR43849">
    <property type="entry name" value="BLL3936 PROTEIN"/>
    <property type="match status" value="1"/>
</dbReference>
<feature type="transmembrane region" description="Helical" evidence="1">
    <location>
        <begin position="55"/>
        <end position="73"/>
    </location>
</feature>
<feature type="transmembrane region" description="Helical" evidence="1">
    <location>
        <begin position="273"/>
        <end position="297"/>
    </location>
</feature>
<feature type="transmembrane region" description="Helical" evidence="1">
    <location>
        <begin position="190"/>
        <end position="214"/>
    </location>
</feature>
<feature type="transmembrane region" description="Helical" evidence="1">
    <location>
        <begin position="614"/>
        <end position="636"/>
    </location>
</feature>
<feature type="transmembrane region" description="Helical" evidence="1">
    <location>
        <begin position="479"/>
        <end position="496"/>
    </location>
</feature>
<keyword evidence="1" id="KW-1133">Transmembrane helix</keyword>
<protein>
    <submittedName>
        <fullName evidence="3">C4-dicarboxylate ABC transporter permease</fullName>
    </submittedName>
</protein>
<dbReference type="STRING" id="68170.GCA_000974445_09252"/>